<evidence type="ECO:0000256" key="4">
    <source>
        <dbReference type="ARBA" id="ARBA00022801"/>
    </source>
</evidence>
<comment type="cofactor">
    <cofactor evidence="8 9">
        <name>Zn(2+)</name>
        <dbReference type="ChEBI" id="CHEBI:29105"/>
    </cofactor>
    <text evidence="8 9">Binds 1 zinc ion per subunit.</text>
</comment>
<dbReference type="Proteomes" id="UP000515150">
    <property type="component" value="Chromosome 3"/>
</dbReference>
<gene>
    <name evidence="12" type="primary">LOC114852432</name>
</gene>
<evidence type="ECO:0000256" key="1">
    <source>
        <dbReference type="ARBA" id="ARBA00022670"/>
    </source>
</evidence>
<dbReference type="OrthoDB" id="291007at2759"/>
<keyword evidence="5 8" id="KW-0862">Zinc</keyword>
<evidence type="ECO:0000313" key="11">
    <source>
        <dbReference type="Proteomes" id="UP000515150"/>
    </source>
</evidence>
<keyword evidence="11" id="KW-1185">Reference proteome</keyword>
<keyword evidence="2 8" id="KW-0479">Metal-binding</keyword>
<evidence type="ECO:0000256" key="7">
    <source>
        <dbReference type="ARBA" id="ARBA00023157"/>
    </source>
</evidence>
<proteinExistence type="predicted"/>
<dbReference type="SMART" id="SM00235">
    <property type="entry name" value="ZnMc"/>
    <property type="match status" value="1"/>
</dbReference>
<dbReference type="AlphaFoldDB" id="A0A6P7M265"/>
<dbReference type="InParanoid" id="A0A6P7M265"/>
<dbReference type="EC" id="3.4.24.-" evidence="9"/>
<dbReference type="GO" id="GO:0008270">
    <property type="term" value="F:zinc ion binding"/>
    <property type="evidence" value="ECO:0007669"/>
    <property type="project" value="UniProtKB-UniRule"/>
</dbReference>
<dbReference type="GeneID" id="114852432"/>
<dbReference type="InterPro" id="IPR001506">
    <property type="entry name" value="Peptidase_M12A"/>
</dbReference>
<dbReference type="Gene3D" id="3.40.390.10">
    <property type="entry name" value="Collagenase (Catalytic Domain)"/>
    <property type="match status" value="1"/>
</dbReference>
<evidence type="ECO:0000313" key="12">
    <source>
        <dbReference type="RefSeq" id="XP_029000640.1"/>
    </source>
</evidence>
<keyword evidence="6 8" id="KW-0482">Metalloprotease</keyword>
<feature type="binding site" evidence="8">
    <location>
        <position position="206"/>
    </location>
    <ligand>
        <name>Zn(2+)</name>
        <dbReference type="ChEBI" id="CHEBI:29105"/>
        <note>catalytic</note>
    </ligand>
</feature>
<evidence type="ECO:0000259" key="10">
    <source>
        <dbReference type="PROSITE" id="PS51864"/>
    </source>
</evidence>
<dbReference type="PANTHER" id="PTHR10127">
    <property type="entry name" value="DISCOIDIN, CUB, EGF, LAMININ , AND ZINC METALLOPROTEASE DOMAIN CONTAINING"/>
    <property type="match status" value="1"/>
</dbReference>
<evidence type="ECO:0000256" key="9">
    <source>
        <dbReference type="RuleBase" id="RU361183"/>
    </source>
</evidence>
<keyword evidence="3 9" id="KW-0732">Signal</keyword>
<evidence type="ECO:0000256" key="3">
    <source>
        <dbReference type="ARBA" id="ARBA00022729"/>
    </source>
</evidence>
<keyword evidence="1 8" id="KW-0645">Protease</keyword>
<name>A0A6P7M265_BETSP</name>
<accession>A0A6P7M265</accession>
<keyword evidence="4 8" id="KW-0378">Hydrolase</keyword>
<protein>
    <recommendedName>
        <fullName evidence="9">Metalloendopeptidase</fullName>
        <ecNumber evidence="9">3.4.24.-</ecNumber>
    </recommendedName>
</protein>
<evidence type="ECO:0000256" key="8">
    <source>
        <dbReference type="PROSITE-ProRule" id="PRU01211"/>
    </source>
</evidence>
<dbReference type="SUPFAM" id="SSF55486">
    <property type="entry name" value="Metalloproteases ('zincins'), catalytic domain"/>
    <property type="match status" value="1"/>
</dbReference>
<dbReference type="InterPro" id="IPR034039">
    <property type="entry name" value="ZnMP_hatching_enz"/>
</dbReference>
<feature type="binding site" evidence="8">
    <location>
        <position position="196"/>
    </location>
    <ligand>
        <name>Zn(2+)</name>
        <dbReference type="ChEBI" id="CHEBI:29105"/>
        <note>catalytic</note>
    </ligand>
</feature>
<dbReference type="InterPro" id="IPR006026">
    <property type="entry name" value="Peptidase_Metallo"/>
</dbReference>
<dbReference type="KEGG" id="bspl:114852432"/>
<dbReference type="InterPro" id="IPR024079">
    <property type="entry name" value="MetalloPept_cat_dom_sf"/>
</dbReference>
<dbReference type="PRINTS" id="PR00480">
    <property type="entry name" value="ASTACIN"/>
</dbReference>
<evidence type="ECO:0000256" key="2">
    <source>
        <dbReference type="ARBA" id="ARBA00022723"/>
    </source>
</evidence>
<feature type="active site" evidence="8">
    <location>
        <position position="197"/>
    </location>
</feature>
<dbReference type="Pfam" id="PF01400">
    <property type="entry name" value="Astacin"/>
    <property type="match status" value="1"/>
</dbReference>
<sequence length="313" mass="35909">MILQAVVLNVLFCCVHSFPIEVVFKKDVKFSDYDIEVDDVRISTLLEKVKVNDDRAMEEEEDVSISTLLEKANVNVGKNLNEPLVMFGDIAVPTNLRNADPCTARGCLWPKGPDGNVYVPYRISNQFSRRERDFIIRSLDSFSQSTCIRFTPFDGQRDFVDIQSLSGCFSFVGRRGRAQTVSISRQGCVFQSTIQHEMLHALGFNHEQTRSDRDQHVRILLENVIPGMEHNFRKIQTRNLGTPYDYNSVMHYGRFAFSRNRQPTIVPIPDPNVAIGRATQMSPVDILRVNRLYQCNSTASRSFRMPARRYQFV</sequence>
<organism evidence="11 12">
    <name type="scientific">Betta splendens</name>
    <name type="common">Siamese fighting fish</name>
    <dbReference type="NCBI Taxonomy" id="158456"/>
    <lineage>
        <taxon>Eukaryota</taxon>
        <taxon>Metazoa</taxon>
        <taxon>Chordata</taxon>
        <taxon>Craniata</taxon>
        <taxon>Vertebrata</taxon>
        <taxon>Euteleostomi</taxon>
        <taxon>Actinopterygii</taxon>
        <taxon>Neopterygii</taxon>
        <taxon>Teleostei</taxon>
        <taxon>Neoteleostei</taxon>
        <taxon>Acanthomorphata</taxon>
        <taxon>Anabantaria</taxon>
        <taxon>Anabantiformes</taxon>
        <taxon>Anabantoidei</taxon>
        <taxon>Osphronemidae</taxon>
        <taxon>Betta</taxon>
    </lineage>
</organism>
<feature type="chain" id="PRO_5028514083" description="Metalloendopeptidase" evidence="9">
    <location>
        <begin position="18"/>
        <end position="313"/>
    </location>
</feature>
<dbReference type="GO" id="GO:0006508">
    <property type="term" value="P:proteolysis"/>
    <property type="evidence" value="ECO:0007669"/>
    <property type="project" value="UniProtKB-KW"/>
</dbReference>
<dbReference type="PANTHER" id="PTHR10127:SF899">
    <property type="entry name" value="ASTACIN-LIKE METALLOENDOPEPTIDASE-RELATED"/>
    <property type="match status" value="1"/>
</dbReference>
<comment type="caution">
    <text evidence="8">Lacks conserved residue(s) required for the propagation of feature annotation.</text>
</comment>
<feature type="signal peptide" evidence="9">
    <location>
        <begin position="1"/>
        <end position="17"/>
    </location>
</feature>
<evidence type="ECO:0000256" key="5">
    <source>
        <dbReference type="ARBA" id="ARBA00022833"/>
    </source>
</evidence>
<dbReference type="FunFam" id="3.40.390.10:FF:000038">
    <property type="entry name" value="Metalloendopeptidase"/>
    <property type="match status" value="1"/>
</dbReference>
<feature type="domain" description="Peptidase M12A" evidence="10">
    <location>
        <begin position="98"/>
        <end position="296"/>
    </location>
</feature>
<feature type="binding site" evidence="8">
    <location>
        <position position="200"/>
    </location>
    <ligand>
        <name>Zn(2+)</name>
        <dbReference type="ChEBI" id="CHEBI:29105"/>
        <note>catalytic</note>
    </ligand>
</feature>
<dbReference type="RefSeq" id="XP_029000640.1">
    <property type="nucleotide sequence ID" value="XM_029144807.2"/>
</dbReference>
<dbReference type="PROSITE" id="PS51864">
    <property type="entry name" value="ASTACIN"/>
    <property type="match status" value="1"/>
</dbReference>
<keyword evidence="7" id="KW-1015">Disulfide bond</keyword>
<dbReference type="CDD" id="cd04283">
    <property type="entry name" value="ZnMc_hatching_enzyme"/>
    <property type="match status" value="1"/>
</dbReference>
<evidence type="ECO:0000256" key="6">
    <source>
        <dbReference type="ARBA" id="ARBA00023049"/>
    </source>
</evidence>
<reference evidence="12" key="1">
    <citation type="submission" date="2025-08" db="UniProtKB">
        <authorList>
            <consortium name="RefSeq"/>
        </authorList>
    </citation>
    <scope>IDENTIFICATION</scope>
</reference>
<dbReference type="GO" id="GO:0004222">
    <property type="term" value="F:metalloendopeptidase activity"/>
    <property type="evidence" value="ECO:0007669"/>
    <property type="project" value="UniProtKB-UniRule"/>
</dbReference>